<dbReference type="AlphaFoldDB" id="A0A109JJ86"/>
<dbReference type="InterPro" id="IPR038303">
    <property type="entry name" value="HdeA/HdeB_sf"/>
</dbReference>
<proteinExistence type="predicted"/>
<organism evidence="5 6">
    <name type="scientific">Bradyrhizobium macuxiense</name>
    <dbReference type="NCBI Taxonomy" id="1755647"/>
    <lineage>
        <taxon>Bacteria</taxon>
        <taxon>Pseudomonadati</taxon>
        <taxon>Pseudomonadota</taxon>
        <taxon>Alphaproteobacteria</taxon>
        <taxon>Hyphomicrobiales</taxon>
        <taxon>Nitrobacteraceae</taxon>
        <taxon>Bradyrhizobium</taxon>
    </lineage>
</organism>
<dbReference type="Proteomes" id="UP000057737">
    <property type="component" value="Unassembled WGS sequence"/>
</dbReference>
<reference evidence="5 6" key="1">
    <citation type="submission" date="2015-11" db="EMBL/GenBank/DDBJ databases">
        <title>Draft Genome Sequence of the Strain BR 10303 (Bradyrhizobium sp.) isolated from nodules of Centrolobium paraense.</title>
        <authorList>
            <person name="Zelli J.E."/>
            <person name="Simoes-Araujo J.L."/>
            <person name="Barauna A.C."/>
            <person name="Silva K."/>
        </authorList>
    </citation>
    <scope>NUCLEOTIDE SEQUENCE [LARGE SCALE GENOMIC DNA]</scope>
    <source>
        <strain evidence="5 6">BR 10303</strain>
    </source>
</reference>
<keyword evidence="1 4" id="KW-0732">Signal</keyword>
<dbReference type="Pfam" id="PF06411">
    <property type="entry name" value="HdeA"/>
    <property type="match status" value="1"/>
</dbReference>
<protein>
    <recommendedName>
        <fullName evidence="7">HdeA/HdeB family protein</fullName>
    </recommendedName>
</protein>
<evidence type="ECO:0000313" key="6">
    <source>
        <dbReference type="Proteomes" id="UP000057737"/>
    </source>
</evidence>
<evidence type="ECO:0008006" key="7">
    <source>
        <dbReference type="Google" id="ProtNLM"/>
    </source>
</evidence>
<keyword evidence="2" id="KW-0574">Periplasm</keyword>
<dbReference type="InterPro" id="IPR010486">
    <property type="entry name" value="HNS-dep_expression_A/B"/>
</dbReference>
<comment type="caution">
    <text evidence="5">The sequence shown here is derived from an EMBL/GenBank/DDBJ whole genome shotgun (WGS) entry which is preliminary data.</text>
</comment>
<dbReference type="EMBL" id="LNCU01000098">
    <property type="protein sequence ID" value="KWV49828.1"/>
    <property type="molecule type" value="Genomic_DNA"/>
</dbReference>
<accession>A0A109JJ86</accession>
<feature type="chain" id="PRO_5007136867" description="HdeA/HdeB family protein" evidence="4">
    <location>
        <begin position="22"/>
        <end position="98"/>
    </location>
</feature>
<evidence type="ECO:0000256" key="2">
    <source>
        <dbReference type="ARBA" id="ARBA00022764"/>
    </source>
</evidence>
<dbReference type="RefSeq" id="WP_066511980.1">
    <property type="nucleotide sequence ID" value="NZ_LNCU01000098.1"/>
</dbReference>
<evidence type="ECO:0000256" key="1">
    <source>
        <dbReference type="ARBA" id="ARBA00022729"/>
    </source>
</evidence>
<dbReference type="Gene3D" id="1.10.890.10">
    <property type="entry name" value="HNS-dependent expression A"/>
    <property type="match status" value="1"/>
</dbReference>
<dbReference type="OrthoDB" id="8163938at2"/>
<keyword evidence="3" id="KW-0143">Chaperone</keyword>
<sequence>MEKLAAGLFLAGVTMASPVHAQTSVDMARITCAQYLAMSTGDSAVFSAWMSGWFNQKKGYAFVDLNAYARNVASVKAWCATNPTQTVMAGLERSTAGQ</sequence>
<gene>
    <name evidence="5" type="ORF">AS156_14950</name>
</gene>
<evidence type="ECO:0000313" key="5">
    <source>
        <dbReference type="EMBL" id="KWV49828.1"/>
    </source>
</evidence>
<name>A0A109JJ86_9BRAD</name>
<keyword evidence="6" id="KW-1185">Reference proteome</keyword>
<feature type="signal peptide" evidence="4">
    <location>
        <begin position="1"/>
        <end position="21"/>
    </location>
</feature>
<evidence type="ECO:0000256" key="3">
    <source>
        <dbReference type="ARBA" id="ARBA00023186"/>
    </source>
</evidence>
<evidence type="ECO:0000256" key="4">
    <source>
        <dbReference type="SAM" id="SignalP"/>
    </source>
</evidence>